<proteinExistence type="predicted"/>
<dbReference type="EMBL" id="MPKA01000088">
    <property type="protein sequence ID" value="OLU45118.1"/>
    <property type="molecule type" value="Genomic_DNA"/>
</dbReference>
<dbReference type="AlphaFoldDB" id="A0A1U7NKY1"/>
<protein>
    <recommendedName>
        <fullName evidence="1">HTH cro/C1-type domain-containing protein</fullName>
    </recommendedName>
</protein>
<comment type="caution">
    <text evidence="2">The sequence shown here is derived from an EMBL/GenBank/DDBJ whole genome shotgun (WGS) entry which is preliminary data.</text>
</comment>
<evidence type="ECO:0000313" key="2">
    <source>
        <dbReference type="EMBL" id="OLU45118.1"/>
    </source>
</evidence>
<dbReference type="SUPFAM" id="SSF48452">
    <property type="entry name" value="TPR-like"/>
    <property type="match status" value="1"/>
</dbReference>
<accession>A0A1U7NKY1</accession>
<dbReference type="SUPFAM" id="SSF47413">
    <property type="entry name" value="lambda repressor-like DNA-binding domains"/>
    <property type="match status" value="1"/>
</dbReference>
<dbReference type="InterPro" id="IPR011990">
    <property type="entry name" value="TPR-like_helical_dom_sf"/>
</dbReference>
<dbReference type="InterPro" id="IPR010982">
    <property type="entry name" value="Lambda_DNA-bd_dom_sf"/>
</dbReference>
<keyword evidence="3" id="KW-1185">Reference proteome</keyword>
<dbReference type="GO" id="GO:0003677">
    <property type="term" value="F:DNA binding"/>
    <property type="evidence" value="ECO:0007669"/>
    <property type="project" value="InterPro"/>
</dbReference>
<evidence type="ECO:0000259" key="1">
    <source>
        <dbReference type="PROSITE" id="PS50943"/>
    </source>
</evidence>
<gene>
    <name evidence="2" type="ORF">BO225_09240</name>
</gene>
<evidence type="ECO:0000313" key="3">
    <source>
        <dbReference type="Proteomes" id="UP000186705"/>
    </source>
</evidence>
<dbReference type="Proteomes" id="UP000186705">
    <property type="component" value="Unassembled WGS sequence"/>
</dbReference>
<reference evidence="2 3" key="1">
    <citation type="submission" date="2016-11" db="EMBL/GenBank/DDBJ databases">
        <title>Description of two novel members of the family Erysipelotrichaceae: Ileibacterium lipovorans gen. nov., sp. nov. and Dubosiella newyorkensis, gen. nov., sp. nov.</title>
        <authorList>
            <person name="Cox L.M."/>
            <person name="Sohn J."/>
            <person name="Tyrrell K.L."/>
            <person name="Citron D.M."/>
            <person name="Lawson P.A."/>
            <person name="Patel N.B."/>
            <person name="Iizumi T."/>
            <person name="Perez-Perez G.I."/>
            <person name="Goldstein E.J."/>
            <person name="Blaser M.J."/>
        </authorList>
    </citation>
    <scope>NUCLEOTIDE SEQUENCE [LARGE SCALE GENOMIC DNA]</scope>
    <source>
        <strain evidence="2 3">NYU-BL-A4</strain>
    </source>
</reference>
<dbReference type="PROSITE" id="PS50943">
    <property type="entry name" value="HTH_CROC1"/>
    <property type="match status" value="1"/>
</dbReference>
<dbReference type="CDD" id="cd00093">
    <property type="entry name" value="HTH_XRE"/>
    <property type="match status" value="1"/>
</dbReference>
<dbReference type="Gene3D" id="1.25.40.10">
    <property type="entry name" value="Tetratricopeptide repeat domain"/>
    <property type="match status" value="1"/>
</dbReference>
<dbReference type="Gene3D" id="1.10.260.40">
    <property type="entry name" value="lambda repressor-like DNA-binding domains"/>
    <property type="match status" value="1"/>
</dbReference>
<dbReference type="InterPro" id="IPR001387">
    <property type="entry name" value="Cro/C1-type_HTH"/>
</dbReference>
<sequence length="423" mass="49812">MILKFNFDNFYGLYTKQLRKFYEIKQIEMANALHVSRSALSKMESNSQEMDAALFDSVLSFIKTIDSNFVFLKDPSILKEYDKWVRDCAYHFVHLTAENILGPLKEFVERTNPHSFAFFHHQLLAVYVAKFENRKCEEEVTQLYEGNFFEDPFYQAVLNDFMGMRPSLSDGRSLDEAIQYLRSAQNYCSMAFDPGLSGLILYHQIYRFVNGSRTIEAYEIIERCENALQRAGAYRRMLYVALNKGILFIQMHLYPKAIATFEELLRSSQQINEPDFIQTIYDNLAWCCFLQDQDEKALRYARLARKAGSRFPDIYIVLAFSSYRLKRQSDCLGFISMYLKKTQGSPREKFIASFLQLLRFHLTGNSRFDKKQHQIEQQLQNFKSVQLEIPFYTLLIQHYSEQGRSDCVIAYQAKLIHYLKFDF</sequence>
<name>A0A1U7NKY1_9FIRM</name>
<organism evidence="2 3">
    <name type="scientific">Dubosiella newyorkensis</name>
    <dbReference type="NCBI Taxonomy" id="1862672"/>
    <lineage>
        <taxon>Bacteria</taxon>
        <taxon>Bacillati</taxon>
        <taxon>Bacillota</taxon>
        <taxon>Erysipelotrichia</taxon>
        <taxon>Erysipelotrichales</taxon>
        <taxon>Erysipelotrichaceae</taxon>
        <taxon>Dubosiella</taxon>
    </lineage>
</organism>
<feature type="domain" description="HTH cro/C1-type" evidence="1">
    <location>
        <begin position="16"/>
        <end position="72"/>
    </location>
</feature>